<dbReference type="AlphaFoldDB" id="A0AAP0P2C5"/>
<dbReference type="InterPro" id="IPR042977">
    <property type="entry name" value="AtJ6-like"/>
</dbReference>
<dbReference type="SMART" id="SM00271">
    <property type="entry name" value="DnaJ"/>
    <property type="match status" value="1"/>
</dbReference>
<sequence length="130" mass="15192">MAKKRKSRVSEKIEEEVIEEEHGQDDVAESSTAEDKSLYEYRGVDLGKFVMLRLASKFDETLWNYFGVERTASRSEIKKAYYKLALRLHPDKNPGDEVTEADIEEFEANYRGSDSEKKDLEELYQNLRET</sequence>
<feature type="domain" description="J" evidence="2">
    <location>
        <begin position="61"/>
        <end position="128"/>
    </location>
</feature>
<dbReference type="Gene3D" id="1.10.287.110">
    <property type="entry name" value="DnaJ domain"/>
    <property type="match status" value="1"/>
</dbReference>
<evidence type="ECO:0000259" key="2">
    <source>
        <dbReference type="PROSITE" id="PS50076"/>
    </source>
</evidence>
<dbReference type="PRINTS" id="PR00625">
    <property type="entry name" value="JDOMAIN"/>
</dbReference>
<accession>A0AAP0P2C5</accession>
<dbReference type="SUPFAM" id="SSF46565">
    <property type="entry name" value="Chaperone J-domain"/>
    <property type="match status" value="1"/>
</dbReference>
<proteinExistence type="predicted"/>
<feature type="region of interest" description="Disordered" evidence="1">
    <location>
        <begin position="110"/>
        <end position="130"/>
    </location>
</feature>
<evidence type="ECO:0000313" key="3">
    <source>
        <dbReference type="EMBL" id="KAK9128602.1"/>
    </source>
</evidence>
<protein>
    <recommendedName>
        <fullName evidence="2">J domain-containing protein</fullName>
    </recommendedName>
</protein>
<dbReference type="PANTHER" id="PTHR44916">
    <property type="entry name" value="CHAPERONE DNAJ-DOMAIN SUPERFAMILY PROTEIN-RELATED"/>
    <property type="match status" value="1"/>
</dbReference>
<dbReference type="Proteomes" id="UP001420932">
    <property type="component" value="Unassembled WGS sequence"/>
</dbReference>
<dbReference type="CDD" id="cd06257">
    <property type="entry name" value="DnaJ"/>
    <property type="match status" value="1"/>
</dbReference>
<dbReference type="EMBL" id="JBBNAF010000007">
    <property type="protein sequence ID" value="KAK9128602.1"/>
    <property type="molecule type" value="Genomic_DNA"/>
</dbReference>
<name>A0AAP0P2C5_9MAGN</name>
<comment type="caution">
    <text evidence="3">The sequence shown here is derived from an EMBL/GenBank/DDBJ whole genome shotgun (WGS) entry which is preliminary data.</text>
</comment>
<reference evidence="3 4" key="1">
    <citation type="submission" date="2024-01" db="EMBL/GenBank/DDBJ databases">
        <title>Genome assemblies of Stephania.</title>
        <authorList>
            <person name="Yang L."/>
        </authorList>
    </citation>
    <scope>NUCLEOTIDE SEQUENCE [LARGE SCALE GENOMIC DNA]</scope>
    <source>
        <strain evidence="3">YNDBR</strain>
        <tissue evidence="3">Leaf</tissue>
    </source>
</reference>
<dbReference type="InterPro" id="IPR001623">
    <property type="entry name" value="DnaJ_domain"/>
</dbReference>
<dbReference type="PROSITE" id="PS50076">
    <property type="entry name" value="DNAJ_2"/>
    <property type="match status" value="1"/>
</dbReference>
<dbReference type="Pfam" id="PF00226">
    <property type="entry name" value="DnaJ"/>
    <property type="match status" value="1"/>
</dbReference>
<feature type="region of interest" description="Disordered" evidence="1">
    <location>
        <begin position="1"/>
        <end position="34"/>
    </location>
</feature>
<gene>
    <name evidence="3" type="ORF">Syun_017399</name>
</gene>
<evidence type="ECO:0000256" key="1">
    <source>
        <dbReference type="SAM" id="MobiDB-lite"/>
    </source>
</evidence>
<evidence type="ECO:0000313" key="4">
    <source>
        <dbReference type="Proteomes" id="UP001420932"/>
    </source>
</evidence>
<dbReference type="InterPro" id="IPR036869">
    <property type="entry name" value="J_dom_sf"/>
</dbReference>
<dbReference type="PANTHER" id="PTHR44916:SF1">
    <property type="entry name" value="CHAPERONE DNAJ-DOMAIN SUPERFAMILY PROTEIN-RELATED"/>
    <property type="match status" value="1"/>
</dbReference>
<organism evidence="3 4">
    <name type="scientific">Stephania yunnanensis</name>
    <dbReference type="NCBI Taxonomy" id="152371"/>
    <lineage>
        <taxon>Eukaryota</taxon>
        <taxon>Viridiplantae</taxon>
        <taxon>Streptophyta</taxon>
        <taxon>Embryophyta</taxon>
        <taxon>Tracheophyta</taxon>
        <taxon>Spermatophyta</taxon>
        <taxon>Magnoliopsida</taxon>
        <taxon>Ranunculales</taxon>
        <taxon>Menispermaceae</taxon>
        <taxon>Menispermoideae</taxon>
        <taxon>Cissampelideae</taxon>
        <taxon>Stephania</taxon>
    </lineage>
</organism>
<keyword evidence="4" id="KW-1185">Reference proteome</keyword>